<dbReference type="PANTHER" id="PTHR47219:SF9">
    <property type="entry name" value="GTPASE ACTIVATING PROTEIN AND CENTROSOME-ASSOCIATED, ISOFORM B"/>
    <property type="match status" value="1"/>
</dbReference>
<dbReference type="GO" id="GO:0031267">
    <property type="term" value="F:small GTPase binding"/>
    <property type="evidence" value="ECO:0007669"/>
    <property type="project" value="TreeGrafter"/>
</dbReference>
<organism evidence="3 4">
    <name type="scientific">Blyttiomyces helicus</name>
    <dbReference type="NCBI Taxonomy" id="388810"/>
    <lineage>
        <taxon>Eukaryota</taxon>
        <taxon>Fungi</taxon>
        <taxon>Fungi incertae sedis</taxon>
        <taxon>Chytridiomycota</taxon>
        <taxon>Chytridiomycota incertae sedis</taxon>
        <taxon>Chytridiomycetes</taxon>
        <taxon>Chytridiomycetes incertae sedis</taxon>
        <taxon>Blyttiomyces</taxon>
    </lineage>
</organism>
<feature type="compositionally biased region" description="Low complexity" evidence="1">
    <location>
        <begin position="68"/>
        <end position="89"/>
    </location>
</feature>
<feature type="domain" description="Rab-GAP TBC" evidence="2">
    <location>
        <begin position="126"/>
        <end position="187"/>
    </location>
</feature>
<dbReference type="InterPro" id="IPR035969">
    <property type="entry name" value="Rab-GAP_TBC_sf"/>
</dbReference>
<dbReference type="PROSITE" id="PS50086">
    <property type="entry name" value="TBC_RABGAP"/>
    <property type="match status" value="1"/>
</dbReference>
<dbReference type="GO" id="GO:0005096">
    <property type="term" value="F:GTPase activator activity"/>
    <property type="evidence" value="ECO:0007669"/>
    <property type="project" value="TreeGrafter"/>
</dbReference>
<evidence type="ECO:0000313" key="3">
    <source>
        <dbReference type="EMBL" id="RKO94541.1"/>
    </source>
</evidence>
<evidence type="ECO:0000313" key="4">
    <source>
        <dbReference type="Proteomes" id="UP000269721"/>
    </source>
</evidence>
<dbReference type="OrthoDB" id="159449at2759"/>
<feature type="region of interest" description="Disordered" evidence="1">
    <location>
        <begin position="1"/>
        <end position="95"/>
    </location>
</feature>
<evidence type="ECO:0000256" key="1">
    <source>
        <dbReference type="SAM" id="MobiDB-lite"/>
    </source>
</evidence>
<gene>
    <name evidence="3" type="ORF">BDK51DRAFT_29481</name>
</gene>
<reference evidence="4" key="1">
    <citation type="journal article" date="2018" name="Nat. Microbiol.">
        <title>Leveraging single-cell genomics to expand the fungal tree of life.</title>
        <authorList>
            <person name="Ahrendt S.R."/>
            <person name="Quandt C.A."/>
            <person name="Ciobanu D."/>
            <person name="Clum A."/>
            <person name="Salamov A."/>
            <person name="Andreopoulos B."/>
            <person name="Cheng J.F."/>
            <person name="Woyke T."/>
            <person name="Pelin A."/>
            <person name="Henrissat B."/>
            <person name="Reynolds N.K."/>
            <person name="Benny G.L."/>
            <person name="Smith M.E."/>
            <person name="James T.Y."/>
            <person name="Grigoriev I.V."/>
        </authorList>
    </citation>
    <scope>NUCLEOTIDE SEQUENCE [LARGE SCALE GENOMIC DNA]</scope>
</reference>
<dbReference type="InterPro" id="IPR050302">
    <property type="entry name" value="Rab_GAP_TBC_domain"/>
</dbReference>
<dbReference type="EMBL" id="KZ993869">
    <property type="protein sequence ID" value="RKO94541.1"/>
    <property type="molecule type" value="Genomic_DNA"/>
</dbReference>
<feature type="compositionally biased region" description="Polar residues" evidence="1">
    <location>
        <begin position="9"/>
        <end position="31"/>
    </location>
</feature>
<keyword evidence="4" id="KW-1185">Reference proteome</keyword>
<dbReference type="InterPro" id="IPR000195">
    <property type="entry name" value="Rab-GAP-TBC_dom"/>
</dbReference>
<proteinExistence type="predicted"/>
<dbReference type="Proteomes" id="UP000269721">
    <property type="component" value="Unassembled WGS sequence"/>
</dbReference>
<name>A0A4P9WN56_9FUNG</name>
<dbReference type="PANTHER" id="PTHR47219">
    <property type="entry name" value="RAB GTPASE-ACTIVATING PROTEIN 1-LIKE"/>
    <property type="match status" value="1"/>
</dbReference>
<sequence>MSPRPSAAGTESSRDSGSAGQISPDSTSPTSGFPDDEAVSPQSPGSETMRRIKRQNMTIDAYGFYHESQTPQTPGSPQSPTSPTNSTSQNRRETEWRELLENWSPALYKKKRDRATLWPCMLLRIRIPESLRAQAWCTLADCQNIKKPGEYERLLVQTPQPIFDVIERDINRCFPDHSMFCEVGGEG</sequence>
<protein>
    <recommendedName>
        <fullName evidence="2">Rab-GAP TBC domain-containing protein</fullName>
    </recommendedName>
</protein>
<dbReference type="SUPFAM" id="SSF47923">
    <property type="entry name" value="Ypt/Rab-GAP domain of gyp1p"/>
    <property type="match status" value="1"/>
</dbReference>
<dbReference type="AlphaFoldDB" id="A0A4P9WN56"/>
<accession>A0A4P9WN56</accession>
<evidence type="ECO:0000259" key="2">
    <source>
        <dbReference type="PROSITE" id="PS50086"/>
    </source>
</evidence>